<dbReference type="GO" id="GO:0046208">
    <property type="term" value="P:spermine catabolic process"/>
    <property type="evidence" value="ECO:0007669"/>
    <property type="project" value="EnsemblFungi"/>
</dbReference>
<dbReference type="OMA" id="EFFDNYQ"/>
<dbReference type="AlphaFoldDB" id="J7SBI2"/>
<dbReference type="GO" id="GO:0046592">
    <property type="term" value="F:polyamine oxidase activity"/>
    <property type="evidence" value="ECO:0007669"/>
    <property type="project" value="EnsemblFungi"/>
</dbReference>
<dbReference type="HOGENOM" id="CLU_004498_10_1_1"/>
<dbReference type="STRING" id="1071383.J7SBI2"/>
<name>J7SBI2_HUIN7</name>
<dbReference type="PANTHER" id="PTHR10742:SF410">
    <property type="entry name" value="LYSINE-SPECIFIC HISTONE DEMETHYLASE 2"/>
    <property type="match status" value="1"/>
</dbReference>
<protein>
    <recommendedName>
        <fullName evidence="1">Amine oxidase domain-containing protein</fullName>
    </recommendedName>
</protein>
<dbReference type="eggNOG" id="KOG0029">
    <property type="taxonomic scope" value="Eukaryota"/>
</dbReference>
<reference evidence="2 3" key="1">
    <citation type="journal article" date="2011" name="Proc. Natl. Acad. Sci. U.S.A.">
        <title>Evolutionary erosion of yeast sex chromosomes by mating-type switching accidents.</title>
        <authorList>
            <person name="Gordon J.L."/>
            <person name="Armisen D."/>
            <person name="Proux-Wera E."/>
            <person name="Oheigeartaigh S.S."/>
            <person name="Byrne K.P."/>
            <person name="Wolfe K.H."/>
        </authorList>
    </citation>
    <scope>NUCLEOTIDE SEQUENCE [LARGE SCALE GENOMIC DNA]</scope>
    <source>
        <strain evidence="3">ATCC MYA-139 / BCRC 22969 / CBS 8797 / CCRC 22969 / KCTC 17520 / NBRC 10181 / NCYC 3082</strain>
    </source>
</reference>
<dbReference type="Gene3D" id="3.90.660.10">
    <property type="match status" value="1"/>
</dbReference>
<gene>
    <name evidence="2" type="primary">KNAG0M02130</name>
    <name evidence="2" type="ordered locus">KNAG_0M02130</name>
</gene>
<feature type="domain" description="Amine oxidase" evidence="1">
    <location>
        <begin position="10"/>
        <end position="499"/>
    </location>
</feature>
<dbReference type="InterPro" id="IPR036188">
    <property type="entry name" value="FAD/NAD-bd_sf"/>
</dbReference>
<proteinExistence type="predicted"/>
<dbReference type="GeneID" id="34528846"/>
<dbReference type="PANTHER" id="PTHR10742">
    <property type="entry name" value="FLAVIN MONOAMINE OXIDASE"/>
    <property type="match status" value="1"/>
</dbReference>
<dbReference type="OrthoDB" id="5046242at2759"/>
<dbReference type="SUPFAM" id="SSF51905">
    <property type="entry name" value="FAD/NAD(P)-binding domain"/>
    <property type="match status" value="1"/>
</dbReference>
<keyword evidence="3" id="KW-1185">Reference proteome</keyword>
<accession>J7SBI2</accession>
<organism evidence="2 3">
    <name type="scientific">Huiozyma naganishii (strain ATCC MYA-139 / BCRC 22969 / CBS 8797 / KCTC 17520 / NBRC 10181 / NCYC 3082 / Yp74L-3)</name>
    <name type="common">Yeast</name>
    <name type="synonym">Kazachstania naganishii</name>
    <dbReference type="NCBI Taxonomy" id="1071383"/>
    <lineage>
        <taxon>Eukaryota</taxon>
        <taxon>Fungi</taxon>
        <taxon>Dikarya</taxon>
        <taxon>Ascomycota</taxon>
        <taxon>Saccharomycotina</taxon>
        <taxon>Saccharomycetes</taxon>
        <taxon>Saccharomycetales</taxon>
        <taxon>Saccharomycetaceae</taxon>
        <taxon>Huiozyma</taxon>
    </lineage>
</organism>
<dbReference type="Proteomes" id="UP000006310">
    <property type="component" value="Chromosome 13"/>
</dbReference>
<sequence>MKVVVVGAGISGLKAAATLYQRGVQECVVLEARSRIGGRLHSVTGYDGKRKYDLGASWHHDTLRNDLFFEECRISAGGAGGTAGGAAPFAFDDDFMILIDNRLGRLDRHPEMRLEIVDSEISKFADLEYHQKLGTRDTSFRDLVYKYLFEKRQFLTDNQIRYTPQLSRFLELWHGIDWRLLSARDTYFGHQGRNAFVMNFDAVVRRISSGFPQEWIHCDSPVAAISRTRDGKVQVRTQGPEGADIEADYCIVTVPQSVLQLSTETMPAEGRIQFSPPLNTRITGAFERMHFGGLGKVIFEFDRTTWSLESTKILTLAQSSSEFVQRVRSATSLEALVEDPETPQVGTCWDHPLYFVNLSKIDGTPSFMMIMQEPLTQYIESLGGDKQRVVEYFRPVLDKVLTTLGSPPLQDAMAVDHGDDVGGFAPLLKNVIVSNWTQDEFSRGAYSACHPGDDALDMIVALSDGQGPRIRFAGEHTVMDGAGCVYGAWESGKREAEFILEDANWPQ</sequence>
<dbReference type="SUPFAM" id="SSF54373">
    <property type="entry name" value="FAD-linked reductases, C-terminal domain"/>
    <property type="match status" value="1"/>
</dbReference>
<dbReference type="KEGG" id="kng:KNAG_0M02130"/>
<dbReference type="EMBL" id="HE978326">
    <property type="protein sequence ID" value="CCK73066.1"/>
    <property type="molecule type" value="Genomic_DNA"/>
</dbReference>
<dbReference type="GO" id="GO:0015940">
    <property type="term" value="P:pantothenate biosynthetic process"/>
    <property type="evidence" value="ECO:0007669"/>
    <property type="project" value="EnsemblFungi"/>
</dbReference>
<evidence type="ECO:0000313" key="2">
    <source>
        <dbReference type="EMBL" id="CCK73066.1"/>
    </source>
</evidence>
<dbReference type="Gene3D" id="3.50.50.60">
    <property type="entry name" value="FAD/NAD(P)-binding domain"/>
    <property type="match status" value="1"/>
</dbReference>
<dbReference type="InterPro" id="IPR050281">
    <property type="entry name" value="Flavin_monoamine_oxidase"/>
</dbReference>
<reference evidence="3" key="2">
    <citation type="submission" date="2012-08" db="EMBL/GenBank/DDBJ databases">
        <title>Genome sequence of Kazachstania naganishii.</title>
        <authorList>
            <person name="Gordon J.L."/>
            <person name="Armisen D."/>
            <person name="Proux-Wera E."/>
            <person name="OhEigeartaigh S.S."/>
            <person name="Byrne K.P."/>
            <person name="Wolfe K.H."/>
        </authorList>
    </citation>
    <scope>NUCLEOTIDE SEQUENCE [LARGE SCALE GENOMIC DNA]</scope>
    <source>
        <strain evidence="3">ATCC MYA-139 / BCRC 22969 / CBS 8797 / CCRC 22969 / KCTC 17520 / NBRC 10181 / NCYC 3082</strain>
    </source>
</reference>
<dbReference type="InterPro" id="IPR002937">
    <property type="entry name" value="Amino_oxidase"/>
</dbReference>
<evidence type="ECO:0000259" key="1">
    <source>
        <dbReference type="Pfam" id="PF01593"/>
    </source>
</evidence>
<dbReference type="Pfam" id="PF01593">
    <property type="entry name" value="Amino_oxidase"/>
    <property type="match status" value="1"/>
</dbReference>
<dbReference type="RefSeq" id="XP_022467310.1">
    <property type="nucleotide sequence ID" value="XM_022611078.1"/>
</dbReference>
<evidence type="ECO:0000313" key="3">
    <source>
        <dbReference type="Proteomes" id="UP000006310"/>
    </source>
</evidence>